<dbReference type="Gene3D" id="3.40.50.1820">
    <property type="entry name" value="alpha/beta hydrolase"/>
    <property type="match status" value="1"/>
</dbReference>
<organism evidence="2 3">
    <name type="scientific">Bordetella bronchiseptica 253</name>
    <dbReference type="NCBI Taxonomy" id="568707"/>
    <lineage>
        <taxon>Bacteria</taxon>
        <taxon>Pseudomonadati</taxon>
        <taxon>Pseudomonadota</taxon>
        <taxon>Betaproteobacteria</taxon>
        <taxon>Burkholderiales</taxon>
        <taxon>Alcaligenaceae</taxon>
        <taxon>Bordetella</taxon>
    </lineage>
</organism>
<dbReference type="PANTHER" id="PTHR46623">
    <property type="entry name" value="CARBOXYMETHYLENEBUTENOLIDASE-RELATED"/>
    <property type="match status" value="1"/>
</dbReference>
<gene>
    <name evidence="2" type="ORF">BN112_1039</name>
</gene>
<dbReference type="PANTHER" id="PTHR46623:SF6">
    <property type="entry name" value="ALPHA_BETA-HYDROLASES SUPERFAMILY PROTEIN"/>
    <property type="match status" value="1"/>
</dbReference>
<dbReference type="KEGG" id="bbh:BN112_1039"/>
<dbReference type="RefSeq" id="WP_015063978.1">
    <property type="nucleotide sequence ID" value="NC_019382.1"/>
</dbReference>
<dbReference type="OrthoDB" id="9787933at2"/>
<evidence type="ECO:0000313" key="3">
    <source>
        <dbReference type="Proteomes" id="UP000007564"/>
    </source>
</evidence>
<keyword evidence="2" id="KW-0378">Hydrolase</keyword>
<proteinExistence type="predicted"/>
<protein>
    <submittedName>
        <fullName evidence="2">Putative carboxymethylenebutenolidase</fullName>
        <ecNumber evidence="2">3.1.1.45</ecNumber>
    </submittedName>
</protein>
<dbReference type="GO" id="GO:0008806">
    <property type="term" value="F:carboxymethylenebutenolidase activity"/>
    <property type="evidence" value="ECO:0007669"/>
    <property type="project" value="UniProtKB-EC"/>
</dbReference>
<dbReference type="EMBL" id="HE965806">
    <property type="protein sequence ID" value="CCJ52957.1"/>
    <property type="molecule type" value="Genomic_DNA"/>
</dbReference>
<evidence type="ECO:0000313" key="2">
    <source>
        <dbReference type="EMBL" id="CCJ52957.1"/>
    </source>
</evidence>
<dbReference type="InterPro" id="IPR051049">
    <property type="entry name" value="Dienelactone_hydrolase-like"/>
</dbReference>
<accession>A0A0C6P2T0</accession>
<dbReference type="Proteomes" id="UP000007564">
    <property type="component" value="Chromosome"/>
</dbReference>
<sequence>MSFAAAAGSTAPTTIHTDTQGLSHGDFELAVPGGPVAAYYAAPAGREQLPIVLVVQEIFGLHEHIKDVCRRLAHDGYLAVSVNLYQRQGDASRYDNIPRLVAELVSKVPDEQVHADLDASLAWAAAHGGDAARVGVTGFCWGGRTTWMYAARNPAVKAGVAWYGRLSSGHGPLIKQVPLDVAGSLHAPVLGLYGGKDESIPLDDVRAMEARLQQGGALAQASRIVVYPQAGHAFLADYRPSYRAADAQDGWRRMLDWFALYL</sequence>
<evidence type="ECO:0000259" key="1">
    <source>
        <dbReference type="Pfam" id="PF01738"/>
    </source>
</evidence>
<dbReference type="InterPro" id="IPR002925">
    <property type="entry name" value="Dienelactn_hydro"/>
</dbReference>
<dbReference type="SUPFAM" id="SSF53474">
    <property type="entry name" value="alpha/beta-Hydrolases"/>
    <property type="match status" value="1"/>
</dbReference>
<reference evidence="2 3" key="1">
    <citation type="journal article" date="2012" name="BMC Genomics">
        <title>Comparative genomics of the classical Bordetella subspecies: the evolution and exchange of virulence-associated diversity amongst closely related pathogens.</title>
        <authorList>
            <person name="Park J."/>
            <person name="Zhang Y."/>
            <person name="Buboltz A.M."/>
            <person name="Zhang X."/>
            <person name="Schuster S.C."/>
            <person name="Ahuja U."/>
            <person name="Liu M."/>
            <person name="Miller J.F."/>
            <person name="Sebaihia M."/>
            <person name="Bentley S.D."/>
            <person name="Parkhill J."/>
            <person name="Harvill E.T."/>
        </authorList>
    </citation>
    <scope>NUCLEOTIDE SEQUENCE [LARGE SCALE GENOMIC DNA]</scope>
    <source>
        <strain evidence="2 3">253</strain>
    </source>
</reference>
<feature type="domain" description="Dienelactone hydrolase" evidence="1">
    <location>
        <begin position="37"/>
        <end position="261"/>
    </location>
</feature>
<name>A0A0C6P2T0_BORBO</name>
<dbReference type="Pfam" id="PF01738">
    <property type="entry name" value="DLH"/>
    <property type="match status" value="1"/>
</dbReference>
<dbReference type="AlphaFoldDB" id="A0A0C6P2T0"/>
<dbReference type="InterPro" id="IPR029058">
    <property type="entry name" value="AB_hydrolase_fold"/>
</dbReference>
<dbReference type="EC" id="3.1.1.45" evidence="2"/>
<dbReference type="HOGENOM" id="CLU_054590_7_0_4"/>